<dbReference type="EMBL" id="ML978714">
    <property type="protein sequence ID" value="KAF2089330.1"/>
    <property type="molecule type" value="Genomic_DNA"/>
</dbReference>
<gene>
    <name evidence="2" type="ORF">K490DRAFT_63467</name>
</gene>
<dbReference type="Proteomes" id="UP000799776">
    <property type="component" value="Unassembled WGS sequence"/>
</dbReference>
<evidence type="ECO:0000313" key="2">
    <source>
        <dbReference type="EMBL" id="KAF2089330.1"/>
    </source>
</evidence>
<organism evidence="2 3">
    <name type="scientific">Saccharata proteae CBS 121410</name>
    <dbReference type="NCBI Taxonomy" id="1314787"/>
    <lineage>
        <taxon>Eukaryota</taxon>
        <taxon>Fungi</taxon>
        <taxon>Dikarya</taxon>
        <taxon>Ascomycota</taxon>
        <taxon>Pezizomycotina</taxon>
        <taxon>Dothideomycetes</taxon>
        <taxon>Dothideomycetes incertae sedis</taxon>
        <taxon>Botryosphaeriales</taxon>
        <taxon>Saccharataceae</taxon>
        <taxon>Saccharata</taxon>
    </lineage>
</organism>
<protein>
    <submittedName>
        <fullName evidence="2">Uncharacterized protein</fullName>
    </submittedName>
</protein>
<reference evidence="2" key="1">
    <citation type="journal article" date="2020" name="Stud. Mycol.">
        <title>101 Dothideomycetes genomes: a test case for predicting lifestyles and emergence of pathogens.</title>
        <authorList>
            <person name="Haridas S."/>
            <person name="Albert R."/>
            <person name="Binder M."/>
            <person name="Bloem J."/>
            <person name="Labutti K."/>
            <person name="Salamov A."/>
            <person name="Andreopoulos B."/>
            <person name="Baker S."/>
            <person name="Barry K."/>
            <person name="Bills G."/>
            <person name="Bluhm B."/>
            <person name="Cannon C."/>
            <person name="Castanera R."/>
            <person name="Culley D."/>
            <person name="Daum C."/>
            <person name="Ezra D."/>
            <person name="Gonzalez J."/>
            <person name="Henrissat B."/>
            <person name="Kuo A."/>
            <person name="Liang C."/>
            <person name="Lipzen A."/>
            <person name="Lutzoni F."/>
            <person name="Magnuson J."/>
            <person name="Mondo S."/>
            <person name="Nolan M."/>
            <person name="Ohm R."/>
            <person name="Pangilinan J."/>
            <person name="Park H.-J."/>
            <person name="Ramirez L."/>
            <person name="Alfaro M."/>
            <person name="Sun H."/>
            <person name="Tritt A."/>
            <person name="Yoshinaga Y."/>
            <person name="Zwiers L.-H."/>
            <person name="Turgeon B."/>
            <person name="Goodwin S."/>
            <person name="Spatafora J."/>
            <person name="Crous P."/>
            <person name="Grigoriev I."/>
        </authorList>
    </citation>
    <scope>NUCLEOTIDE SEQUENCE</scope>
    <source>
        <strain evidence="2">CBS 121410</strain>
    </source>
</reference>
<feature type="compositionally biased region" description="Basic residues" evidence="1">
    <location>
        <begin position="248"/>
        <end position="257"/>
    </location>
</feature>
<proteinExistence type="predicted"/>
<evidence type="ECO:0000256" key="1">
    <source>
        <dbReference type="SAM" id="MobiDB-lite"/>
    </source>
</evidence>
<dbReference type="AlphaFoldDB" id="A0A6A5YED2"/>
<evidence type="ECO:0000313" key="3">
    <source>
        <dbReference type="Proteomes" id="UP000799776"/>
    </source>
</evidence>
<keyword evidence="3" id="KW-1185">Reference proteome</keyword>
<feature type="region of interest" description="Disordered" evidence="1">
    <location>
        <begin position="213"/>
        <end position="259"/>
    </location>
</feature>
<accession>A0A6A5YED2</accession>
<sequence length="472" mass="52008">MIPHATRTKAPDPRPSTVFDENGMKAILDRQISMSLAFTGVVNQVNAINQQLPALSRSVSGIWCLNSRLCALSWQLETFKLDIDDIPGILGQVDNLKLQFETVSAHMEDVLAMKEQLDEMRQKTTAQVKVNSTMLWQAQIGAINQKLQSSSVQSEEISAMEDGLDVLTARLDTIETLFYGRDGNCDNLTTASEFEKLRQQILQLGHMQLKILNHLDRQNNSPQKNRRKNNERRVSRPPASSQGPLRNSKSRKTRKNGTHSCTLCSISSKSANILVSHGIKSRRCAKSWLPPSFDRKGCSKTYRRFAGVGQHCIHADQTSKCSGSSRLTRKQCGKKNKGIFGQGLNDKKYRGKKGIKELRGANEMAMMTAGNVVGGGRRVHDGDRIEEDAVHSGVGVGQGDAKRVESLDLGRRDDEVFDLVVRGLGGEARFGIGVEDGNGKKVIIVDLGSDDKHEMSDHEAAQTLMGLATVTD</sequence>
<feature type="compositionally biased region" description="Polar residues" evidence="1">
    <location>
        <begin position="238"/>
        <end position="247"/>
    </location>
</feature>
<name>A0A6A5YED2_9PEZI</name>